<dbReference type="RefSeq" id="XP_016759331.1">
    <property type="nucleotide sequence ID" value="XM_016902102.1"/>
</dbReference>
<dbReference type="InterPro" id="IPR029063">
    <property type="entry name" value="SAM-dependent_MTases_sf"/>
</dbReference>
<protein>
    <submittedName>
        <fullName evidence="4">O-methyltransferase</fullName>
    </submittedName>
</protein>
<evidence type="ECO:0000256" key="1">
    <source>
        <dbReference type="ARBA" id="ARBA00022603"/>
    </source>
</evidence>
<dbReference type="eggNOG" id="ENOG502SMXA">
    <property type="taxonomic scope" value="Eukaryota"/>
</dbReference>
<feature type="domain" description="Methyltransferase" evidence="3">
    <location>
        <begin position="47"/>
        <end position="137"/>
    </location>
</feature>
<accession>M3AWW0</accession>
<dbReference type="SUPFAM" id="SSF53335">
    <property type="entry name" value="S-adenosyl-L-methionine-dependent methyltransferases"/>
    <property type="match status" value="1"/>
</dbReference>
<dbReference type="Proteomes" id="UP000016931">
    <property type="component" value="Unassembled WGS sequence"/>
</dbReference>
<dbReference type="OMA" id="FMGQPVR"/>
<dbReference type="PANTHER" id="PTHR43861">
    <property type="entry name" value="TRANS-ACONITATE 2-METHYLTRANSFERASE-RELATED"/>
    <property type="match status" value="1"/>
</dbReference>
<organism evidence="4 5">
    <name type="scientific">Sphaerulina musiva (strain SO2202)</name>
    <name type="common">Poplar stem canker fungus</name>
    <name type="synonym">Septoria musiva</name>
    <dbReference type="NCBI Taxonomy" id="692275"/>
    <lineage>
        <taxon>Eukaryota</taxon>
        <taxon>Fungi</taxon>
        <taxon>Dikarya</taxon>
        <taxon>Ascomycota</taxon>
        <taxon>Pezizomycotina</taxon>
        <taxon>Dothideomycetes</taxon>
        <taxon>Dothideomycetidae</taxon>
        <taxon>Mycosphaerellales</taxon>
        <taxon>Mycosphaerellaceae</taxon>
        <taxon>Sphaerulina</taxon>
    </lineage>
</organism>
<dbReference type="EMBL" id="KB456266">
    <property type="protein sequence ID" value="EMF11210.1"/>
    <property type="molecule type" value="Genomic_DNA"/>
</dbReference>
<dbReference type="GO" id="GO:0032259">
    <property type="term" value="P:methylation"/>
    <property type="evidence" value="ECO:0007669"/>
    <property type="project" value="UniProtKB-KW"/>
</dbReference>
<keyword evidence="1 4" id="KW-0489">Methyltransferase</keyword>
<reference evidence="4 5" key="1">
    <citation type="journal article" date="2012" name="PLoS Pathog.">
        <title>Diverse lifestyles and strategies of plant pathogenesis encoded in the genomes of eighteen Dothideomycetes fungi.</title>
        <authorList>
            <person name="Ohm R.A."/>
            <person name="Feau N."/>
            <person name="Henrissat B."/>
            <person name="Schoch C.L."/>
            <person name="Horwitz B.A."/>
            <person name="Barry K.W."/>
            <person name="Condon B.J."/>
            <person name="Copeland A.C."/>
            <person name="Dhillon B."/>
            <person name="Glaser F."/>
            <person name="Hesse C.N."/>
            <person name="Kosti I."/>
            <person name="LaButti K."/>
            <person name="Lindquist E.A."/>
            <person name="Lucas S."/>
            <person name="Salamov A.A."/>
            <person name="Bradshaw R.E."/>
            <person name="Ciuffetti L."/>
            <person name="Hamelin R.C."/>
            <person name="Kema G.H.J."/>
            <person name="Lawrence C."/>
            <person name="Scott J.A."/>
            <person name="Spatafora J.W."/>
            <person name="Turgeon B.G."/>
            <person name="de Wit P.J.G.M."/>
            <person name="Zhong S."/>
            <person name="Goodwin S.B."/>
            <person name="Grigoriev I.V."/>
        </authorList>
    </citation>
    <scope>NUCLEOTIDE SEQUENCE [LARGE SCALE GENOMIC DNA]</scope>
    <source>
        <strain evidence="4 5">SO2202</strain>
    </source>
</reference>
<evidence type="ECO:0000313" key="4">
    <source>
        <dbReference type="EMBL" id="EMF11210.1"/>
    </source>
</evidence>
<sequence>MDDPKQINEQAYDHLADWYLDWANSQESPRQRYTDKVLQNARPHPHILELGCGPGIPITKMLLDRGASVIGNDISRTQIRMATSRCPEAAFIAGDMATLEFAPETFDGITCFYAIFHLPREEQKAMLAKIFSWLKPGCMLVFNTATIDSAEIHGEMMGHGMFWSSYDVEGNTAMVTAAGFEGVEAEVIEAGEGKLEESDPDYGVSFLWISALKMKKKKKKRKGTDDSGD</sequence>
<dbReference type="CDD" id="cd02440">
    <property type="entry name" value="AdoMet_MTases"/>
    <property type="match status" value="1"/>
</dbReference>
<dbReference type="Pfam" id="PF13649">
    <property type="entry name" value="Methyltransf_25"/>
    <property type="match status" value="1"/>
</dbReference>
<gene>
    <name evidence="4" type="ORF">SEPMUDRAFT_126793</name>
</gene>
<evidence type="ECO:0000313" key="5">
    <source>
        <dbReference type="Proteomes" id="UP000016931"/>
    </source>
</evidence>
<dbReference type="PANTHER" id="PTHR43861:SF1">
    <property type="entry name" value="TRANS-ACONITATE 2-METHYLTRANSFERASE"/>
    <property type="match status" value="1"/>
</dbReference>
<dbReference type="OrthoDB" id="540004at2759"/>
<dbReference type="AlphaFoldDB" id="M3AWW0"/>
<keyword evidence="5" id="KW-1185">Reference proteome</keyword>
<dbReference type="InterPro" id="IPR041698">
    <property type="entry name" value="Methyltransf_25"/>
</dbReference>
<dbReference type="Gene3D" id="3.40.50.150">
    <property type="entry name" value="Vaccinia Virus protein VP39"/>
    <property type="match status" value="1"/>
</dbReference>
<name>M3AWW0_SPHMS</name>
<dbReference type="STRING" id="692275.M3AWW0"/>
<dbReference type="GO" id="GO:0008168">
    <property type="term" value="F:methyltransferase activity"/>
    <property type="evidence" value="ECO:0007669"/>
    <property type="project" value="UniProtKB-KW"/>
</dbReference>
<dbReference type="GeneID" id="27899239"/>
<evidence type="ECO:0000256" key="2">
    <source>
        <dbReference type="ARBA" id="ARBA00022679"/>
    </source>
</evidence>
<keyword evidence="2 4" id="KW-0808">Transferase</keyword>
<proteinExistence type="predicted"/>
<dbReference type="HOGENOM" id="CLU_060397_2_0_1"/>
<evidence type="ECO:0000259" key="3">
    <source>
        <dbReference type="Pfam" id="PF13649"/>
    </source>
</evidence>